<dbReference type="AlphaFoldDB" id="A0A1S8LDA2"/>
<dbReference type="STRING" id="84029.CROST_11010"/>
<proteinExistence type="predicted"/>
<dbReference type="EMBL" id="CP096983">
    <property type="protein sequence ID" value="URZ10917.1"/>
    <property type="molecule type" value="Genomic_DNA"/>
</dbReference>
<accession>A0A1S8LDA2</accession>
<name>A0A1S8LDA2_9CLOT</name>
<sequence length="44" mass="5541">MEIELRFKPEKEDRGWKYRQMYFKFKDNSKAKKDIKLKGDRQCK</sequence>
<dbReference type="RefSeq" id="WP_257675088.1">
    <property type="nucleotide sequence ID" value="NZ_CP096983.1"/>
</dbReference>
<evidence type="ECO:0000313" key="1">
    <source>
        <dbReference type="EMBL" id="URZ10917.1"/>
    </source>
</evidence>
<dbReference type="Proteomes" id="UP000190951">
    <property type="component" value="Chromosome"/>
</dbReference>
<gene>
    <name evidence="1" type="ORF">CROST_016330</name>
</gene>
<keyword evidence="2" id="KW-1185">Reference proteome</keyword>
<reference evidence="1 2" key="1">
    <citation type="submission" date="2022-04" db="EMBL/GenBank/DDBJ databases">
        <title>Genome sequence of C. roseum typestrain.</title>
        <authorList>
            <person name="Poehlein A."/>
            <person name="Schoch T."/>
            <person name="Duerre P."/>
            <person name="Daniel R."/>
        </authorList>
    </citation>
    <scope>NUCLEOTIDE SEQUENCE [LARGE SCALE GENOMIC DNA]</scope>
    <source>
        <strain evidence="1 2">DSM 7320</strain>
    </source>
</reference>
<dbReference type="KEGG" id="crw:CROST_016330"/>
<organism evidence="1 2">
    <name type="scientific">Clostridium felsineum</name>
    <dbReference type="NCBI Taxonomy" id="36839"/>
    <lineage>
        <taxon>Bacteria</taxon>
        <taxon>Bacillati</taxon>
        <taxon>Bacillota</taxon>
        <taxon>Clostridia</taxon>
        <taxon>Eubacteriales</taxon>
        <taxon>Clostridiaceae</taxon>
        <taxon>Clostridium</taxon>
    </lineage>
</organism>
<protein>
    <submittedName>
        <fullName evidence="1">Uncharacterized protein</fullName>
    </submittedName>
</protein>
<evidence type="ECO:0000313" key="2">
    <source>
        <dbReference type="Proteomes" id="UP000190951"/>
    </source>
</evidence>